<organism evidence="2 3">
    <name type="scientific">Ulvibacter antarcticus</name>
    <dbReference type="NCBI Taxonomy" id="442714"/>
    <lineage>
        <taxon>Bacteria</taxon>
        <taxon>Pseudomonadati</taxon>
        <taxon>Bacteroidota</taxon>
        <taxon>Flavobacteriia</taxon>
        <taxon>Flavobacteriales</taxon>
        <taxon>Flavobacteriaceae</taxon>
        <taxon>Ulvibacter</taxon>
    </lineage>
</organism>
<evidence type="ECO:0000256" key="1">
    <source>
        <dbReference type="SAM" id="SignalP"/>
    </source>
</evidence>
<dbReference type="Proteomes" id="UP000271339">
    <property type="component" value="Unassembled WGS sequence"/>
</dbReference>
<accession>A0A3L9YGW4</accession>
<proteinExistence type="predicted"/>
<keyword evidence="3" id="KW-1185">Reference proteome</keyword>
<evidence type="ECO:0000313" key="3">
    <source>
        <dbReference type="Proteomes" id="UP000271339"/>
    </source>
</evidence>
<feature type="signal peptide" evidence="1">
    <location>
        <begin position="1"/>
        <end position="29"/>
    </location>
</feature>
<keyword evidence="1" id="KW-0732">Signal</keyword>
<dbReference type="OrthoDB" id="1439632at2"/>
<gene>
    <name evidence="2" type="ORF">BXY75_2176</name>
</gene>
<dbReference type="AlphaFoldDB" id="A0A3L9YGW4"/>
<name>A0A3L9YGW4_9FLAO</name>
<feature type="chain" id="PRO_5018021623" description="LPS export ABC transporter protein LptC" evidence="1">
    <location>
        <begin position="30"/>
        <end position="179"/>
    </location>
</feature>
<comment type="caution">
    <text evidence="2">The sequence shown here is derived from an EMBL/GenBank/DDBJ whole genome shotgun (WGS) entry which is preliminary data.</text>
</comment>
<protein>
    <recommendedName>
        <fullName evidence="4">LPS export ABC transporter protein LptC</fullName>
    </recommendedName>
</protein>
<reference evidence="2 3" key="1">
    <citation type="submission" date="2018-10" db="EMBL/GenBank/DDBJ databases">
        <title>Genomic Encyclopedia of Archaeal and Bacterial Type Strains, Phase II (KMG-II): from individual species to whole genera.</title>
        <authorList>
            <person name="Goeker M."/>
        </authorList>
    </citation>
    <scope>NUCLEOTIDE SEQUENCE [LARGE SCALE GENOMIC DNA]</scope>
    <source>
        <strain evidence="2 3">DSM 23424</strain>
    </source>
</reference>
<dbReference type="RefSeq" id="WP_147437270.1">
    <property type="nucleotide sequence ID" value="NZ_REFC01000013.1"/>
</dbReference>
<evidence type="ECO:0008006" key="4">
    <source>
        <dbReference type="Google" id="ProtNLM"/>
    </source>
</evidence>
<sequence>MSFLKQTKRSNYIPVFLLLLLLISCNQNHKNEIAKLSGNSNNNAIEVYMEGRVFQIKQENVEPNSKSIFKKDSIFLEFWENGNPLKLNLNLTDTNILEKGHATYIIPDANSPEIMVDLNFYNANRDTKRMNKRIIFRKGIIEIEKISDTQLQMKFEGEAGGMLNFDNNFPISGKVNVNY</sequence>
<evidence type="ECO:0000313" key="2">
    <source>
        <dbReference type="EMBL" id="RMA58797.1"/>
    </source>
</evidence>
<dbReference type="PROSITE" id="PS51257">
    <property type="entry name" value="PROKAR_LIPOPROTEIN"/>
    <property type="match status" value="1"/>
</dbReference>
<dbReference type="EMBL" id="REFC01000013">
    <property type="protein sequence ID" value="RMA58797.1"/>
    <property type="molecule type" value="Genomic_DNA"/>
</dbReference>